<feature type="region of interest" description="Disordered" evidence="1">
    <location>
        <begin position="68"/>
        <end position="89"/>
    </location>
</feature>
<sequence length="157" mass="16408">MSSPSTPTSHTFPICPDGLTSLASPGKYQQNTFAAPNNSPNTLTLDTDLGLSNGIISSSNTIAGTTVSGKASAASTYGPSSASLPDFSAEPTSSAALAITVENKYREATVAYPAYCKGLQSAERTAACDETVHALRPIWWSPRESRSSENFLPGYPK</sequence>
<keyword evidence="3" id="KW-1185">Reference proteome</keyword>
<feature type="compositionally biased region" description="Polar residues" evidence="1">
    <location>
        <begin position="68"/>
        <end position="83"/>
    </location>
</feature>
<gene>
    <name evidence="2" type="ORF">EK21DRAFT_109709</name>
</gene>
<reference evidence="2" key="1">
    <citation type="journal article" date="2020" name="Stud. Mycol.">
        <title>101 Dothideomycetes genomes: a test case for predicting lifestyles and emergence of pathogens.</title>
        <authorList>
            <person name="Haridas S."/>
            <person name="Albert R."/>
            <person name="Binder M."/>
            <person name="Bloem J."/>
            <person name="Labutti K."/>
            <person name="Salamov A."/>
            <person name="Andreopoulos B."/>
            <person name="Baker S."/>
            <person name="Barry K."/>
            <person name="Bills G."/>
            <person name="Bluhm B."/>
            <person name="Cannon C."/>
            <person name="Castanera R."/>
            <person name="Culley D."/>
            <person name="Daum C."/>
            <person name="Ezra D."/>
            <person name="Gonzalez J."/>
            <person name="Henrissat B."/>
            <person name="Kuo A."/>
            <person name="Liang C."/>
            <person name="Lipzen A."/>
            <person name="Lutzoni F."/>
            <person name="Magnuson J."/>
            <person name="Mondo S."/>
            <person name="Nolan M."/>
            <person name="Ohm R."/>
            <person name="Pangilinan J."/>
            <person name="Park H.-J."/>
            <person name="Ramirez L."/>
            <person name="Alfaro M."/>
            <person name="Sun H."/>
            <person name="Tritt A."/>
            <person name="Yoshinaga Y."/>
            <person name="Zwiers L.-H."/>
            <person name="Turgeon B."/>
            <person name="Goodwin S."/>
            <person name="Spatafora J."/>
            <person name="Crous P."/>
            <person name="Grigoriev I."/>
        </authorList>
    </citation>
    <scope>NUCLEOTIDE SEQUENCE</scope>
    <source>
        <strain evidence="2">CBS 110217</strain>
    </source>
</reference>
<accession>A0A9P4HEL7</accession>
<evidence type="ECO:0000313" key="2">
    <source>
        <dbReference type="EMBL" id="KAF2032637.1"/>
    </source>
</evidence>
<dbReference type="AlphaFoldDB" id="A0A9P4HEL7"/>
<comment type="caution">
    <text evidence="2">The sequence shown here is derived from an EMBL/GenBank/DDBJ whole genome shotgun (WGS) entry which is preliminary data.</text>
</comment>
<organism evidence="2 3">
    <name type="scientific">Setomelanomma holmii</name>
    <dbReference type="NCBI Taxonomy" id="210430"/>
    <lineage>
        <taxon>Eukaryota</taxon>
        <taxon>Fungi</taxon>
        <taxon>Dikarya</taxon>
        <taxon>Ascomycota</taxon>
        <taxon>Pezizomycotina</taxon>
        <taxon>Dothideomycetes</taxon>
        <taxon>Pleosporomycetidae</taxon>
        <taxon>Pleosporales</taxon>
        <taxon>Pleosporineae</taxon>
        <taxon>Phaeosphaeriaceae</taxon>
        <taxon>Setomelanomma</taxon>
    </lineage>
</organism>
<proteinExistence type="predicted"/>
<name>A0A9P4HEL7_9PLEO</name>
<dbReference type="Proteomes" id="UP000799777">
    <property type="component" value="Unassembled WGS sequence"/>
</dbReference>
<protein>
    <submittedName>
        <fullName evidence="2">Uncharacterized protein</fullName>
    </submittedName>
</protein>
<evidence type="ECO:0000256" key="1">
    <source>
        <dbReference type="SAM" id="MobiDB-lite"/>
    </source>
</evidence>
<dbReference type="EMBL" id="ML978171">
    <property type="protein sequence ID" value="KAF2032637.1"/>
    <property type="molecule type" value="Genomic_DNA"/>
</dbReference>
<evidence type="ECO:0000313" key="3">
    <source>
        <dbReference type="Proteomes" id="UP000799777"/>
    </source>
</evidence>